<organism evidence="1 2">
    <name type="scientific">Candidatus Pullilachnospira gallistercoris</name>
    <dbReference type="NCBI Taxonomy" id="2840911"/>
    <lineage>
        <taxon>Bacteria</taxon>
        <taxon>Bacillati</taxon>
        <taxon>Bacillota</taxon>
        <taxon>Clostridia</taxon>
        <taxon>Lachnospirales</taxon>
        <taxon>Lachnospiraceae</taxon>
        <taxon>Lachnospiraceae incertae sedis</taxon>
        <taxon>Candidatus Pullilachnospira</taxon>
    </lineage>
</organism>
<accession>A0A9D1E7C7</accession>
<proteinExistence type="predicted"/>
<comment type="caution">
    <text evidence="1">The sequence shown here is derived from an EMBL/GenBank/DDBJ whole genome shotgun (WGS) entry which is preliminary data.</text>
</comment>
<dbReference type="EMBL" id="DVHM01000002">
    <property type="protein sequence ID" value="HIR69660.1"/>
    <property type="molecule type" value="Genomic_DNA"/>
</dbReference>
<protein>
    <submittedName>
        <fullName evidence="1">Uncharacterized protein</fullName>
    </submittedName>
</protein>
<reference evidence="1" key="2">
    <citation type="journal article" date="2021" name="PeerJ">
        <title>Extensive microbial diversity within the chicken gut microbiome revealed by metagenomics and culture.</title>
        <authorList>
            <person name="Gilroy R."/>
            <person name="Ravi A."/>
            <person name="Getino M."/>
            <person name="Pursley I."/>
            <person name="Horton D.L."/>
            <person name="Alikhan N.F."/>
            <person name="Baker D."/>
            <person name="Gharbi K."/>
            <person name="Hall N."/>
            <person name="Watson M."/>
            <person name="Adriaenssens E.M."/>
            <person name="Foster-Nyarko E."/>
            <person name="Jarju S."/>
            <person name="Secka A."/>
            <person name="Antonio M."/>
            <person name="Oren A."/>
            <person name="Chaudhuri R.R."/>
            <person name="La Ragione R."/>
            <person name="Hildebrand F."/>
            <person name="Pallen M.J."/>
        </authorList>
    </citation>
    <scope>NUCLEOTIDE SEQUENCE</scope>
    <source>
        <strain evidence="1">ChiSjej5B23-6657</strain>
    </source>
</reference>
<gene>
    <name evidence="1" type="ORF">IAA55_00070</name>
</gene>
<dbReference type="AlphaFoldDB" id="A0A9D1E7C7"/>
<dbReference type="Proteomes" id="UP000823912">
    <property type="component" value="Unassembled WGS sequence"/>
</dbReference>
<reference evidence="1" key="1">
    <citation type="submission" date="2020-10" db="EMBL/GenBank/DDBJ databases">
        <authorList>
            <person name="Gilroy R."/>
        </authorList>
    </citation>
    <scope>NUCLEOTIDE SEQUENCE</scope>
    <source>
        <strain evidence="1">ChiSjej5B23-6657</strain>
    </source>
</reference>
<name>A0A9D1E7C7_9FIRM</name>
<sequence>MEDKFIRGAEEAGHDGKGGLKRNADDLAMILENLGNRVRQIIWGERVWQKGEVKGTKVMEDAYLAGKRIGE</sequence>
<evidence type="ECO:0000313" key="2">
    <source>
        <dbReference type="Proteomes" id="UP000823912"/>
    </source>
</evidence>
<evidence type="ECO:0000313" key="1">
    <source>
        <dbReference type="EMBL" id="HIR69660.1"/>
    </source>
</evidence>